<dbReference type="PANTHER" id="PTHR43031:SF17">
    <property type="entry name" value="SULFURTRANSFERASE YTWF-RELATED"/>
    <property type="match status" value="1"/>
</dbReference>
<evidence type="ECO:0000313" key="4">
    <source>
        <dbReference type="Proteomes" id="UP001139263"/>
    </source>
</evidence>
<evidence type="ECO:0000313" key="3">
    <source>
        <dbReference type="EMBL" id="MCI0181815.1"/>
    </source>
</evidence>
<organism evidence="3 4">
    <name type="scientific">Sulfoacidibacillus ferrooxidans</name>
    <dbReference type="NCBI Taxonomy" id="2005001"/>
    <lineage>
        <taxon>Bacteria</taxon>
        <taxon>Bacillati</taxon>
        <taxon>Bacillota</taxon>
        <taxon>Bacilli</taxon>
        <taxon>Bacillales</taxon>
        <taxon>Alicyclobacillaceae</taxon>
        <taxon>Sulfoacidibacillus</taxon>
    </lineage>
</organism>
<feature type="transmembrane region" description="Helical" evidence="1">
    <location>
        <begin position="24"/>
        <end position="45"/>
    </location>
</feature>
<dbReference type="SUPFAM" id="SSF52821">
    <property type="entry name" value="Rhodanese/Cell cycle control phosphatase"/>
    <property type="match status" value="1"/>
</dbReference>
<keyword evidence="1" id="KW-1133">Transmembrane helix</keyword>
<proteinExistence type="predicted"/>
<reference evidence="3" key="1">
    <citation type="submission" date="2022-03" db="EMBL/GenBank/DDBJ databases">
        <title>Draft Genome Sequence of Firmicute Strain S0AB, a Heterotrophic Iron/Sulfur-Oxidizing Extreme Acidophile.</title>
        <authorList>
            <person name="Vergara E."/>
            <person name="Pakostova E."/>
            <person name="Johnson D.B."/>
            <person name="Holmes D.S."/>
        </authorList>
    </citation>
    <scope>NUCLEOTIDE SEQUENCE</scope>
    <source>
        <strain evidence="3">S0AB</strain>
    </source>
</reference>
<sequence>MRWPCLLLLGEASAVFEYMNGDRHMHSTTLIILAVIVFLIVYTAMKRRGGAGVRSIPASQLEEAMKSKNGKSFLDVREPGEYRGGHVAGMKNLPLSQLSSRLSEVPKDHEVYVMCRSGHRSMQAANILKKAGYVNVINVSGGISAWHGPIKK</sequence>
<evidence type="ECO:0000259" key="2">
    <source>
        <dbReference type="PROSITE" id="PS50206"/>
    </source>
</evidence>
<keyword evidence="1" id="KW-0812">Transmembrane</keyword>
<dbReference type="InterPro" id="IPR050229">
    <property type="entry name" value="GlpE_sulfurtransferase"/>
</dbReference>
<dbReference type="AlphaFoldDB" id="A0A9X1V608"/>
<dbReference type="InterPro" id="IPR036873">
    <property type="entry name" value="Rhodanese-like_dom_sf"/>
</dbReference>
<dbReference type="EC" id="2.8.1.1" evidence="3"/>
<accession>A0A9X1V608</accession>
<dbReference type="CDD" id="cd00158">
    <property type="entry name" value="RHOD"/>
    <property type="match status" value="1"/>
</dbReference>
<dbReference type="Proteomes" id="UP001139263">
    <property type="component" value="Unassembled WGS sequence"/>
</dbReference>
<dbReference type="PROSITE" id="PS50206">
    <property type="entry name" value="RHODANESE_3"/>
    <property type="match status" value="1"/>
</dbReference>
<name>A0A9X1V608_9BACL</name>
<dbReference type="Gene3D" id="3.40.250.10">
    <property type="entry name" value="Rhodanese-like domain"/>
    <property type="match status" value="1"/>
</dbReference>
<evidence type="ECO:0000256" key="1">
    <source>
        <dbReference type="SAM" id="Phobius"/>
    </source>
</evidence>
<dbReference type="GO" id="GO:0004792">
    <property type="term" value="F:thiosulfate-cyanide sulfurtransferase activity"/>
    <property type="evidence" value="ECO:0007669"/>
    <property type="project" value="UniProtKB-EC"/>
</dbReference>
<dbReference type="EMBL" id="JALBUF010000001">
    <property type="protein sequence ID" value="MCI0181815.1"/>
    <property type="molecule type" value="Genomic_DNA"/>
</dbReference>
<keyword evidence="4" id="KW-1185">Reference proteome</keyword>
<protein>
    <submittedName>
        <fullName evidence="3">Thiosulfate sulfurtransferase GlpE</fullName>
        <ecNumber evidence="3">2.8.1.1</ecNumber>
    </submittedName>
</protein>
<dbReference type="PANTHER" id="PTHR43031">
    <property type="entry name" value="FAD-DEPENDENT OXIDOREDUCTASE"/>
    <property type="match status" value="1"/>
</dbReference>
<dbReference type="SMART" id="SM00450">
    <property type="entry name" value="RHOD"/>
    <property type="match status" value="1"/>
</dbReference>
<dbReference type="InterPro" id="IPR001763">
    <property type="entry name" value="Rhodanese-like_dom"/>
</dbReference>
<dbReference type="Pfam" id="PF00581">
    <property type="entry name" value="Rhodanese"/>
    <property type="match status" value="1"/>
</dbReference>
<feature type="domain" description="Rhodanese" evidence="2">
    <location>
        <begin position="67"/>
        <end position="152"/>
    </location>
</feature>
<keyword evidence="1" id="KW-0472">Membrane</keyword>
<keyword evidence="3" id="KW-0808">Transferase</keyword>
<gene>
    <name evidence="3" type="primary">glpE</name>
    <name evidence="3" type="ORF">MM817_00060</name>
</gene>
<comment type="caution">
    <text evidence="3">The sequence shown here is derived from an EMBL/GenBank/DDBJ whole genome shotgun (WGS) entry which is preliminary data.</text>
</comment>